<sequence length="46" mass="5327">MLGEMSKFLFDIQRKFFLSLMLVALLLCLFLYPHFLLGLSIVSTLC</sequence>
<dbReference type="EMBL" id="GGEC01065603">
    <property type="protein sequence ID" value="MBX46087.1"/>
    <property type="molecule type" value="Transcribed_RNA"/>
</dbReference>
<protein>
    <submittedName>
        <fullName evidence="1">Uncharacterized protein</fullName>
    </submittedName>
</protein>
<accession>A0A2P2NU77</accession>
<reference evidence="1" key="1">
    <citation type="submission" date="2018-02" db="EMBL/GenBank/DDBJ databases">
        <title>Rhizophora mucronata_Transcriptome.</title>
        <authorList>
            <person name="Meera S.P."/>
            <person name="Sreeshan A."/>
            <person name="Augustine A."/>
        </authorList>
    </citation>
    <scope>NUCLEOTIDE SEQUENCE</scope>
    <source>
        <tissue evidence="1">Leaf</tissue>
    </source>
</reference>
<proteinExistence type="predicted"/>
<organism evidence="1">
    <name type="scientific">Rhizophora mucronata</name>
    <name type="common">Asiatic mangrove</name>
    <dbReference type="NCBI Taxonomy" id="61149"/>
    <lineage>
        <taxon>Eukaryota</taxon>
        <taxon>Viridiplantae</taxon>
        <taxon>Streptophyta</taxon>
        <taxon>Embryophyta</taxon>
        <taxon>Tracheophyta</taxon>
        <taxon>Spermatophyta</taxon>
        <taxon>Magnoliopsida</taxon>
        <taxon>eudicotyledons</taxon>
        <taxon>Gunneridae</taxon>
        <taxon>Pentapetalae</taxon>
        <taxon>rosids</taxon>
        <taxon>fabids</taxon>
        <taxon>Malpighiales</taxon>
        <taxon>Rhizophoraceae</taxon>
        <taxon>Rhizophora</taxon>
    </lineage>
</organism>
<evidence type="ECO:0000313" key="1">
    <source>
        <dbReference type="EMBL" id="MBX46087.1"/>
    </source>
</evidence>
<name>A0A2P2NU77_RHIMU</name>
<dbReference type="AlphaFoldDB" id="A0A2P2NU77"/>